<sequence>MGISLRIPVADACPLCEKFSERNNDDDVNDEEPGQELDISWRDEWLLHIYMVRKATQKYQEDASENDSPDKRVYAVDLQKVILLSDFSVTLHSFNAQKIVYYLVRYMIVRELKTEDSKGNLNTRRFIGRVRSLGDS</sequence>
<evidence type="ECO:0000313" key="2">
    <source>
        <dbReference type="Proteomes" id="UP001187531"/>
    </source>
</evidence>
<dbReference type="EMBL" id="JAVRJZ010000021">
    <property type="protein sequence ID" value="KAK2704376.1"/>
    <property type="molecule type" value="Genomic_DNA"/>
</dbReference>
<gene>
    <name evidence="1" type="ORF">QYM36_016689</name>
</gene>
<keyword evidence="2" id="KW-1185">Reference proteome</keyword>
<protein>
    <submittedName>
        <fullName evidence="1">Uncharacterized protein</fullName>
    </submittedName>
</protein>
<organism evidence="1 2">
    <name type="scientific">Artemia franciscana</name>
    <name type="common">Brine shrimp</name>
    <name type="synonym">Artemia sanfranciscana</name>
    <dbReference type="NCBI Taxonomy" id="6661"/>
    <lineage>
        <taxon>Eukaryota</taxon>
        <taxon>Metazoa</taxon>
        <taxon>Ecdysozoa</taxon>
        <taxon>Arthropoda</taxon>
        <taxon>Crustacea</taxon>
        <taxon>Branchiopoda</taxon>
        <taxon>Anostraca</taxon>
        <taxon>Artemiidae</taxon>
        <taxon>Artemia</taxon>
    </lineage>
</organism>
<accession>A0AA88HBE8</accession>
<reference evidence="1" key="1">
    <citation type="submission" date="2023-07" db="EMBL/GenBank/DDBJ databases">
        <title>Chromosome-level genome assembly of Artemia franciscana.</title>
        <authorList>
            <person name="Jo E."/>
        </authorList>
    </citation>
    <scope>NUCLEOTIDE SEQUENCE</scope>
    <source>
        <tissue evidence="1">Whole body</tissue>
    </source>
</reference>
<evidence type="ECO:0000313" key="1">
    <source>
        <dbReference type="EMBL" id="KAK2704376.1"/>
    </source>
</evidence>
<dbReference type="AlphaFoldDB" id="A0AA88HBE8"/>
<comment type="caution">
    <text evidence="1">The sequence shown here is derived from an EMBL/GenBank/DDBJ whole genome shotgun (WGS) entry which is preliminary data.</text>
</comment>
<proteinExistence type="predicted"/>
<name>A0AA88HBE8_ARTSF</name>
<dbReference type="Proteomes" id="UP001187531">
    <property type="component" value="Unassembled WGS sequence"/>
</dbReference>